<dbReference type="InterPro" id="IPR000477">
    <property type="entry name" value="RT_dom"/>
</dbReference>
<dbReference type="InterPro" id="IPR012337">
    <property type="entry name" value="RNaseH-like_sf"/>
</dbReference>
<evidence type="ECO:0000259" key="2">
    <source>
        <dbReference type="PROSITE" id="PS50878"/>
    </source>
</evidence>
<dbReference type="InterPro" id="IPR036691">
    <property type="entry name" value="Endo/exonu/phosph_ase_sf"/>
</dbReference>
<dbReference type="SUPFAM" id="SSF53098">
    <property type="entry name" value="Ribonuclease H-like"/>
    <property type="match status" value="1"/>
</dbReference>
<dbReference type="Gene3D" id="3.60.10.10">
    <property type="entry name" value="Endonuclease/exonuclease/phosphatase"/>
    <property type="match status" value="1"/>
</dbReference>
<dbReference type="AlphaFoldDB" id="A0A147BIN2"/>
<dbReference type="CDD" id="cd01650">
    <property type="entry name" value="RT_nLTR_like"/>
    <property type="match status" value="1"/>
</dbReference>
<dbReference type="GO" id="GO:0071897">
    <property type="term" value="P:DNA biosynthetic process"/>
    <property type="evidence" value="ECO:0007669"/>
    <property type="project" value="UniProtKB-ARBA"/>
</dbReference>
<proteinExistence type="predicted"/>
<dbReference type="Pfam" id="PF00078">
    <property type="entry name" value="RVT_1"/>
    <property type="match status" value="1"/>
</dbReference>
<organism evidence="4">
    <name type="scientific">Ixodes ricinus</name>
    <name type="common">Common tick</name>
    <name type="synonym">Acarus ricinus</name>
    <dbReference type="NCBI Taxonomy" id="34613"/>
    <lineage>
        <taxon>Eukaryota</taxon>
        <taxon>Metazoa</taxon>
        <taxon>Ecdysozoa</taxon>
        <taxon>Arthropoda</taxon>
        <taxon>Chelicerata</taxon>
        <taxon>Arachnida</taxon>
        <taxon>Acari</taxon>
        <taxon>Parasitiformes</taxon>
        <taxon>Ixodida</taxon>
        <taxon>Ixodoidea</taxon>
        <taxon>Ixodidae</taxon>
        <taxon>Ixodinae</taxon>
        <taxon>Ixodes</taxon>
    </lineage>
</organism>
<dbReference type="GO" id="GO:0004523">
    <property type="term" value="F:RNA-DNA hybrid ribonuclease activity"/>
    <property type="evidence" value="ECO:0007669"/>
    <property type="project" value="InterPro"/>
</dbReference>
<dbReference type="GO" id="GO:0003676">
    <property type="term" value="F:nucleic acid binding"/>
    <property type="evidence" value="ECO:0007669"/>
    <property type="project" value="InterPro"/>
</dbReference>
<dbReference type="InterPro" id="IPR043502">
    <property type="entry name" value="DNA/RNA_pol_sf"/>
</dbReference>
<dbReference type="PROSITE" id="PS50878">
    <property type="entry name" value="RT_POL"/>
    <property type="match status" value="1"/>
</dbReference>
<feature type="compositionally biased region" description="Basic and acidic residues" evidence="1">
    <location>
        <begin position="912"/>
        <end position="932"/>
    </location>
</feature>
<dbReference type="PROSITE" id="PS50879">
    <property type="entry name" value="RNASE_H_1"/>
    <property type="match status" value="1"/>
</dbReference>
<dbReference type="InterPro" id="IPR036397">
    <property type="entry name" value="RNaseH_sf"/>
</dbReference>
<name>A0A147BIN2_IXORI</name>
<sequence length="1208" mass="139930">IWQWNSRGLRKKVNLLKHYIQQSKEQPDIILVQESNGVFNIPGYDLHSQPSITRNLPRKNRDNPAPPQGTTITYTHKSITAIQIDTNHLNSEEQEHVAIKVQTIETDIIILNAYWTPKKEFKHSKELDRFIQQNNKYPILIAGDFNSAHLGWNYSYSSPNGRKLESIMTNRQLTLMNDTTIPTRTGNSVQRDTNPDLTWYKGKPTCHWENQLENLGSDHYIINITIKTRRKSKKTPTGTKSKITKWDEIRKELKEAVETNPDLTWAQGLDKIQSSYKNNTKWIANSEQAPYVDSHLLSLWDKRNRIVKIWKKKKSRKGLKKAIQRITEEAYNYANELAQENWLQTCDQLNGLLHTPRVWQILRTLLGQPKTKHTTNKLCLHYQTGPKEIAEKLLYKFYPNKDRITFPGTETEYNIEDAEGINSPFCEGELRSALSEFKRNTAPGEDGITYGMLRNLPDEYITLLLKEINRVWDEGNLPTQWKKAIIIPIPKPGKQPNSIDNYRPISLTSCVGKVMEKMVLTRLEWLMASQESLPETMIGFRKHVSTQDMIIRIKQQILDHPSTVKLRIVAGIDMSKAFDQISHAAILKNLKEINPGHKMYNYVKNFLSDRTVKIRLDDYTSDSHPIDRGTPQGSILSPSLFNIAMKNLPKQLNIIDDLEHSIYADDITLWTTKGSAGEQEEAMQRGIDTVQRYAASIGLTCSAEKSEYVVIIRYPANRTSEYREMINLTIKNEPLPRKKHIKVLGYYLQEDGKHNITLNKLIAQIEQILGMIRRITRQKRGMKEHELRKVIEALIYSRVMYHLPYISLTKTQQRKLETTLRKASKLALGVTRFTATYRIKDAGLFNSLDDRVDIHKLGQKQRLETSLQGRRILTKLNYETTNLPPIPLETPPWEQIPRIHVDPIPKNMHTKRNADRRNDRVQRLEKKDEDTSTKTYYTDASYNAGHGLIAVWNTEETLTRRYQDIPSPRHAELLAISTAITEFTKNNDKIIIRTDSQDACRAFLKNRLPTSIQNQLQHHMHKYPLLQIRIEWVPGHQASRGNIQAHQLTREPNPGSPLAWPCDQEYDPKQERKILYKARQQILKERRKASTLLPSPSRTHTREEATLIRRAQTNSILTQNYIHYIHKMPGYPTCPHCGGYPSNQRTLWECIASHQSRQQSLAHLPPERKPSSWEEWTSPPPELQRLWWPPLVHHIRNVLGGPETAPTA</sequence>
<dbReference type="PANTHER" id="PTHR19446">
    <property type="entry name" value="REVERSE TRANSCRIPTASES"/>
    <property type="match status" value="1"/>
</dbReference>
<dbReference type="SUPFAM" id="SSF56672">
    <property type="entry name" value="DNA/RNA polymerases"/>
    <property type="match status" value="1"/>
</dbReference>
<protein>
    <submittedName>
        <fullName evidence="4">Putative tick transposon</fullName>
    </submittedName>
</protein>
<feature type="region of interest" description="Disordered" evidence="1">
    <location>
        <begin position="904"/>
        <end position="932"/>
    </location>
</feature>
<dbReference type="EMBL" id="GEGO01004776">
    <property type="protein sequence ID" value="JAR90628.1"/>
    <property type="molecule type" value="Transcribed_RNA"/>
</dbReference>
<accession>A0A147BIN2</accession>
<feature type="domain" description="RNase H type-1" evidence="3">
    <location>
        <begin position="930"/>
        <end position="1054"/>
    </location>
</feature>
<dbReference type="GO" id="GO:0042575">
    <property type="term" value="C:DNA polymerase complex"/>
    <property type="evidence" value="ECO:0007669"/>
    <property type="project" value="UniProtKB-ARBA"/>
</dbReference>
<evidence type="ECO:0000259" key="3">
    <source>
        <dbReference type="PROSITE" id="PS50879"/>
    </source>
</evidence>
<feature type="non-terminal residue" evidence="4">
    <location>
        <position position="1"/>
    </location>
</feature>
<feature type="domain" description="Reverse transcriptase" evidence="2">
    <location>
        <begin position="470"/>
        <end position="748"/>
    </location>
</feature>
<dbReference type="Gene3D" id="3.30.420.10">
    <property type="entry name" value="Ribonuclease H-like superfamily/Ribonuclease H"/>
    <property type="match status" value="1"/>
</dbReference>
<dbReference type="InterPro" id="IPR005135">
    <property type="entry name" value="Endo/exonuclease/phosphatase"/>
</dbReference>
<dbReference type="SUPFAM" id="SSF56219">
    <property type="entry name" value="DNase I-like"/>
    <property type="match status" value="1"/>
</dbReference>
<dbReference type="Pfam" id="PF00075">
    <property type="entry name" value="RNase_H"/>
    <property type="match status" value="1"/>
</dbReference>
<dbReference type="Pfam" id="PF14529">
    <property type="entry name" value="Exo_endo_phos_2"/>
    <property type="match status" value="1"/>
</dbReference>
<evidence type="ECO:0000313" key="4">
    <source>
        <dbReference type="EMBL" id="JAR90628.1"/>
    </source>
</evidence>
<reference evidence="4" key="1">
    <citation type="journal article" date="2018" name="PLoS Negl. Trop. Dis.">
        <title>Sialome diversity of ticks revealed by RNAseq of single tick salivary glands.</title>
        <authorList>
            <person name="Perner J."/>
            <person name="Kropackova S."/>
            <person name="Kopacek P."/>
            <person name="Ribeiro J.M."/>
        </authorList>
    </citation>
    <scope>NUCLEOTIDE SEQUENCE</scope>
    <source>
        <strain evidence="4">Siblings of single egg batch collected in Ceske Budejovice</strain>
        <tissue evidence="4">Salivary glands</tissue>
    </source>
</reference>
<evidence type="ECO:0000256" key="1">
    <source>
        <dbReference type="SAM" id="MobiDB-lite"/>
    </source>
</evidence>
<dbReference type="InterPro" id="IPR002156">
    <property type="entry name" value="RNaseH_domain"/>
</dbReference>